<evidence type="ECO:0000259" key="1">
    <source>
        <dbReference type="Pfam" id="PF13460"/>
    </source>
</evidence>
<dbReference type="Proteomes" id="UP000255543">
    <property type="component" value="Unassembled WGS sequence"/>
</dbReference>
<gene>
    <name evidence="4" type="primary">ymjC</name>
    <name evidence="2" type="ORF">NCTC8009_04061</name>
    <name evidence="3" type="ORF">NCTC8179_03344</name>
    <name evidence="4" type="ORF">NCTC8333_03155</name>
</gene>
<reference evidence="5 6" key="1">
    <citation type="submission" date="2018-06" db="EMBL/GenBank/DDBJ databases">
        <authorList>
            <consortium name="Pathogen Informatics"/>
            <person name="Doyle S."/>
        </authorList>
    </citation>
    <scope>NUCLEOTIDE SEQUENCE [LARGE SCALE GENOMIC DNA]</scope>
    <source>
        <strain evidence="2 5">NCTC8009</strain>
        <strain evidence="3 7">NCTC8179</strain>
        <strain evidence="4 6">NCTC8333</strain>
    </source>
</reference>
<dbReference type="InterPro" id="IPR051606">
    <property type="entry name" value="Polyketide_Oxido-like"/>
</dbReference>
<feature type="domain" description="NAD(P)-binding" evidence="1">
    <location>
        <begin position="12"/>
        <end position="170"/>
    </location>
</feature>
<dbReference type="EMBL" id="UGFE01000002">
    <property type="protein sequence ID" value="STM24186.1"/>
    <property type="molecule type" value="Genomic_DNA"/>
</dbReference>
<evidence type="ECO:0000313" key="3">
    <source>
        <dbReference type="EMBL" id="STK85433.1"/>
    </source>
</evidence>
<evidence type="ECO:0000313" key="2">
    <source>
        <dbReference type="EMBL" id="SQD03568.1"/>
    </source>
</evidence>
<proteinExistence type="predicted"/>
<sequence length="173" mass="19184">MRNIMKNVLILGAGGQIARHVINQLADKQTIKQTLFARQPAKIHKPYPTNSKIIMGDVLNHAALKQAMQGQDVVYANLTGEDLDIQANSVIAAMKACDVKRLIFVLSLGIYDEVPGKFGEWNNAVIGEPLKPFRRAADAIEASGLEYTILRPAWLTDEDIIDYELTSKARKII</sequence>
<dbReference type="EMBL" id="UGEB01000001">
    <property type="protein sequence ID" value="STK85433.1"/>
    <property type="molecule type" value="Genomic_DNA"/>
</dbReference>
<evidence type="ECO:0000313" key="7">
    <source>
        <dbReference type="Proteomes" id="UP000255543"/>
    </source>
</evidence>
<dbReference type="EMBL" id="UARW01000010">
    <property type="protein sequence ID" value="SQD03568.1"/>
    <property type="molecule type" value="Genomic_DNA"/>
</dbReference>
<dbReference type="PANTHER" id="PTHR43355:SF2">
    <property type="entry name" value="FLAVIN REDUCTASE (NADPH)"/>
    <property type="match status" value="1"/>
</dbReference>
<evidence type="ECO:0000313" key="4">
    <source>
        <dbReference type="EMBL" id="STM24186.1"/>
    </source>
</evidence>
<dbReference type="GO" id="GO:0004074">
    <property type="term" value="F:biliverdin reductase [NAD(P)H] activity"/>
    <property type="evidence" value="ECO:0007669"/>
    <property type="project" value="TreeGrafter"/>
</dbReference>
<dbReference type="Pfam" id="PF13460">
    <property type="entry name" value="NAD_binding_10"/>
    <property type="match status" value="1"/>
</dbReference>
<dbReference type="Proteomes" id="UP000250991">
    <property type="component" value="Unassembled WGS sequence"/>
</dbReference>
<evidence type="ECO:0000313" key="5">
    <source>
        <dbReference type="Proteomes" id="UP000250991"/>
    </source>
</evidence>
<dbReference type="CDD" id="cd05267">
    <property type="entry name" value="SDR_a6"/>
    <property type="match status" value="1"/>
</dbReference>
<evidence type="ECO:0000313" key="6">
    <source>
        <dbReference type="Proteomes" id="UP000254718"/>
    </source>
</evidence>
<dbReference type="Gene3D" id="3.40.50.720">
    <property type="entry name" value="NAD(P)-binding Rossmann-like Domain"/>
    <property type="match status" value="1"/>
</dbReference>
<dbReference type="SUPFAM" id="SSF51735">
    <property type="entry name" value="NAD(P)-binding Rossmann-fold domains"/>
    <property type="match status" value="1"/>
</dbReference>
<dbReference type="GO" id="GO:0042602">
    <property type="term" value="F:riboflavin reductase (NADPH) activity"/>
    <property type="evidence" value="ECO:0007669"/>
    <property type="project" value="TreeGrafter"/>
</dbReference>
<dbReference type="InterPro" id="IPR016040">
    <property type="entry name" value="NAD(P)-bd_dom"/>
</dbReference>
<dbReference type="InterPro" id="IPR036291">
    <property type="entry name" value="NAD(P)-bd_dom_sf"/>
</dbReference>
<dbReference type="Proteomes" id="UP000254718">
    <property type="component" value="Unassembled WGS sequence"/>
</dbReference>
<dbReference type="STRING" id="585034.ECIAI1_1352"/>
<accession>A0A2X3A8M2</accession>
<organism evidence="4 6">
    <name type="scientific">Escherichia coli</name>
    <dbReference type="NCBI Taxonomy" id="562"/>
    <lineage>
        <taxon>Bacteria</taxon>
        <taxon>Pseudomonadati</taxon>
        <taxon>Pseudomonadota</taxon>
        <taxon>Gammaproteobacteria</taxon>
        <taxon>Enterobacterales</taxon>
        <taxon>Enterobacteriaceae</taxon>
        <taxon>Escherichia</taxon>
    </lineage>
</organism>
<dbReference type="PANTHER" id="PTHR43355">
    <property type="entry name" value="FLAVIN REDUCTASE (NADPH)"/>
    <property type="match status" value="1"/>
</dbReference>
<protein>
    <submittedName>
        <fullName evidence="2 4">NAD(P) binding enzyme</fullName>
    </submittedName>
</protein>
<dbReference type="AlphaFoldDB" id="A0A2X3A8M2"/>
<name>A0A2X3A8M2_ECOLX</name>